<dbReference type="PRINTS" id="PR00455">
    <property type="entry name" value="HTHTETR"/>
</dbReference>
<feature type="DNA-binding region" description="H-T-H motif" evidence="4">
    <location>
        <begin position="32"/>
        <end position="51"/>
    </location>
</feature>
<dbReference type="PANTHER" id="PTHR47506:SF7">
    <property type="entry name" value="TRANSCRIPTIONAL REGULATORY PROTEIN"/>
    <property type="match status" value="1"/>
</dbReference>
<evidence type="ECO:0000256" key="3">
    <source>
        <dbReference type="ARBA" id="ARBA00023163"/>
    </source>
</evidence>
<dbReference type="PANTHER" id="PTHR47506">
    <property type="entry name" value="TRANSCRIPTIONAL REGULATORY PROTEIN"/>
    <property type="match status" value="1"/>
</dbReference>
<dbReference type="GO" id="GO:0003677">
    <property type="term" value="F:DNA binding"/>
    <property type="evidence" value="ECO:0007669"/>
    <property type="project" value="UniProtKB-UniRule"/>
</dbReference>
<dbReference type="SUPFAM" id="SSF48498">
    <property type="entry name" value="Tetracyclin repressor-like, C-terminal domain"/>
    <property type="match status" value="1"/>
</dbReference>
<dbReference type="InterPro" id="IPR009057">
    <property type="entry name" value="Homeodomain-like_sf"/>
</dbReference>
<dbReference type="Gene3D" id="1.10.10.60">
    <property type="entry name" value="Homeodomain-like"/>
    <property type="match status" value="1"/>
</dbReference>
<dbReference type="RefSeq" id="WP_147152527.1">
    <property type="nucleotide sequence ID" value="NZ_BKAJ01000089.1"/>
</dbReference>
<proteinExistence type="predicted"/>
<dbReference type="Pfam" id="PF00440">
    <property type="entry name" value="TetR_N"/>
    <property type="match status" value="1"/>
</dbReference>
<dbReference type="PROSITE" id="PS50977">
    <property type="entry name" value="HTH_TETR_2"/>
    <property type="match status" value="1"/>
</dbReference>
<dbReference type="InterPro" id="IPR001647">
    <property type="entry name" value="HTH_TetR"/>
</dbReference>
<protein>
    <submittedName>
        <fullName evidence="6">TetR family transcriptional regulator</fullName>
    </submittedName>
</protein>
<evidence type="ECO:0000256" key="1">
    <source>
        <dbReference type="ARBA" id="ARBA00023015"/>
    </source>
</evidence>
<evidence type="ECO:0000256" key="2">
    <source>
        <dbReference type="ARBA" id="ARBA00023125"/>
    </source>
</evidence>
<reference evidence="6 7" key="1">
    <citation type="submission" date="2019-07" db="EMBL/GenBank/DDBJ databases">
        <title>Whole genome shotgun sequence of Reyranella soli NBRC 108950.</title>
        <authorList>
            <person name="Hosoyama A."/>
            <person name="Uohara A."/>
            <person name="Ohji S."/>
            <person name="Ichikawa N."/>
        </authorList>
    </citation>
    <scope>NUCLEOTIDE SEQUENCE [LARGE SCALE GENOMIC DNA]</scope>
    <source>
        <strain evidence="6 7">NBRC 108950</strain>
    </source>
</reference>
<dbReference type="SUPFAM" id="SSF46689">
    <property type="entry name" value="Homeodomain-like"/>
    <property type="match status" value="1"/>
</dbReference>
<dbReference type="InterPro" id="IPR036271">
    <property type="entry name" value="Tet_transcr_reg_TetR-rel_C_sf"/>
</dbReference>
<dbReference type="Gene3D" id="1.10.357.10">
    <property type="entry name" value="Tetracycline Repressor, domain 2"/>
    <property type="match status" value="1"/>
</dbReference>
<dbReference type="OrthoDB" id="9798857at2"/>
<comment type="caution">
    <text evidence="6">The sequence shown here is derived from an EMBL/GenBank/DDBJ whole genome shotgun (WGS) entry which is preliminary data.</text>
</comment>
<accession>A0A512NG13</accession>
<name>A0A512NG13_9HYPH</name>
<gene>
    <name evidence="6" type="ORF">RSO01_50180</name>
</gene>
<feature type="domain" description="HTH tetR-type" evidence="5">
    <location>
        <begin position="9"/>
        <end position="69"/>
    </location>
</feature>
<dbReference type="EMBL" id="BKAJ01000089">
    <property type="protein sequence ID" value="GEP57852.1"/>
    <property type="molecule type" value="Genomic_DNA"/>
</dbReference>
<dbReference type="AlphaFoldDB" id="A0A512NG13"/>
<evidence type="ECO:0000313" key="6">
    <source>
        <dbReference type="EMBL" id="GEP57852.1"/>
    </source>
</evidence>
<evidence type="ECO:0000259" key="5">
    <source>
        <dbReference type="PROSITE" id="PS50977"/>
    </source>
</evidence>
<keyword evidence="2 4" id="KW-0238">DNA-binding</keyword>
<organism evidence="6 7">
    <name type="scientific">Reyranella soli</name>
    <dbReference type="NCBI Taxonomy" id="1230389"/>
    <lineage>
        <taxon>Bacteria</taxon>
        <taxon>Pseudomonadati</taxon>
        <taxon>Pseudomonadota</taxon>
        <taxon>Alphaproteobacteria</taxon>
        <taxon>Hyphomicrobiales</taxon>
        <taxon>Reyranellaceae</taxon>
        <taxon>Reyranella</taxon>
    </lineage>
</organism>
<keyword evidence="7" id="KW-1185">Reference proteome</keyword>
<keyword evidence="1" id="KW-0805">Transcription regulation</keyword>
<keyword evidence="3" id="KW-0804">Transcription</keyword>
<dbReference type="Proteomes" id="UP000321058">
    <property type="component" value="Unassembled WGS sequence"/>
</dbReference>
<evidence type="ECO:0000256" key="4">
    <source>
        <dbReference type="PROSITE-ProRule" id="PRU00335"/>
    </source>
</evidence>
<sequence>MRFEKGHKAATRQHILEVASKSFRRDGVSAAGIAGIMGEAGLTNGAFYAHFASKEALVREALASALADQQHRLEEDQRTGMNLEGAIRGYLSRAHLGGPARGCPSAALLPEIARQPLRTRQRYEEGLRSYVSALAALLPDAGSATSGRRATAIFALMVGTLQLARAVSNAAEAEQILEGGVEAALRLAHAPSTRQRRKSAARTA</sequence>
<evidence type="ECO:0000313" key="7">
    <source>
        <dbReference type="Proteomes" id="UP000321058"/>
    </source>
</evidence>